<evidence type="ECO:0000256" key="7">
    <source>
        <dbReference type="ARBA" id="ARBA00023288"/>
    </source>
</evidence>
<dbReference type="AlphaFoldDB" id="A0A2K1QBH4"/>
<dbReference type="HAMAP" id="MF_01890">
    <property type="entry name" value="LpoA"/>
    <property type="match status" value="1"/>
</dbReference>
<keyword evidence="6 8" id="KW-0998">Cell outer membrane</keyword>
<dbReference type="Gene3D" id="3.40.50.2300">
    <property type="match status" value="2"/>
</dbReference>
<dbReference type="InterPro" id="IPR007443">
    <property type="entry name" value="LpoA"/>
</dbReference>
<evidence type="ECO:0000313" key="12">
    <source>
        <dbReference type="Proteomes" id="UP000236345"/>
    </source>
</evidence>
<dbReference type="SUPFAM" id="SSF53822">
    <property type="entry name" value="Periplasmic binding protein-like I"/>
    <property type="match status" value="1"/>
</dbReference>
<reference evidence="12" key="1">
    <citation type="submission" date="2017-09" db="EMBL/GenBank/DDBJ databases">
        <authorList>
            <person name="Palmer M."/>
            <person name="Steenkamp E.T."/>
            <person name="Coetzee M.P."/>
            <person name="Avontuur J.R."/>
            <person name="Van Zyl E."/>
            <person name="Chan W.-Y."/>
            <person name="Blom J."/>
            <person name="Venter S.N."/>
        </authorList>
    </citation>
    <scope>NUCLEOTIDE SEQUENCE [LARGE SCALE GENOMIC DNA]</scope>
    <source>
        <strain evidence="12">QC88-366</strain>
    </source>
</reference>
<feature type="compositionally biased region" description="Low complexity" evidence="9">
    <location>
        <begin position="312"/>
        <end position="332"/>
    </location>
</feature>
<feature type="compositionally biased region" description="Low complexity" evidence="9">
    <location>
        <begin position="361"/>
        <end position="370"/>
    </location>
</feature>
<dbReference type="PROSITE" id="PS51257">
    <property type="entry name" value="PROKAR_LIPOPROTEIN"/>
    <property type="match status" value="1"/>
</dbReference>
<evidence type="ECO:0000256" key="1">
    <source>
        <dbReference type="ARBA" id="ARBA00022729"/>
    </source>
</evidence>
<dbReference type="InterPro" id="IPR028082">
    <property type="entry name" value="Peripla_BP_I"/>
</dbReference>
<keyword evidence="4 8" id="KW-0472">Membrane</keyword>
<dbReference type="GO" id="GO:0031241">
    <property type="term" value="C:periplasmic side of cell outer membrane"/>
    <property type="evidence" value="ECO:0007669"/>
    <property type="project" value="UniProtKB-UniRule"/>
</dbReference>
<evidence type="ECO:0000256" key="9">
    <source>
        <dbReference type="SAM" id="MobiDB-lite"/>
    </source>
</evidence>
<dbReference type="Pfam" id="PF04348">
    <property type="entry name" value="LppC"/>
    <property type="match status" value="2"/>
</dbReference>
<evidence type="ECO:0000256" key="6">
    <source>
        <dbReference type="ARBA" id="ARBA00023237"/>
    </source>
</evidence>
<dbReference type="PANTHER" id="PTHR38038:SF1">
    <property type="entry name" value="PENICILLIN-BINDING PROTEIN ACTIVATOR LPOA"/>
    <property type="match status" value="1"/>
</dbReference>
<sequence>MLPSKVVRKKAGRFVPVLLAGLILAACTGQTPQAPSVNIQGPATGTSSYYLQQVQQSPDDNKADWQLLAIRALLNEGKYPQAYQQITQLPQQLSDTQRQELQLLTAQLRLGSQDFPSAQAILAKLNPSSMSKDQQQRYYGMKIAANQGRPSLDLVRMLIAQEPLLTDKAHQDNIDATWQTLTQLPPEQMSSLVINADENTLQGWLDLLNVYKANRTDPDMLKAGISDWQMRYPQNPAAKTPPTALGQVQNFQPASTGKIALLLPLSGQAQVFASAIQKGFNDAKNGLLNTQPSPAVGSAQNPVALPSDGAQNSAEPASNSANNSAEPANGSAQPQAANTDAVVSPSAAPADPDSSPPAAPPAASATTAPASNAEVKVYDTSSQPIQQIIAQAQQDGATLVVGPLLKDNVQQLADSSTPLNVLALNEPEKIQNHPNLCYFALSPEDEARDAAHHIWQQGKRMPLLLVPRSSLGDRVSKAFAQEWQTLGGSTVLQQGFGSAADLKQGINSGAGISLSGTPVTPPVSEPQGVTIAGLTIPAPQSSTPPETAASGGAVDAVYIVATQGELQLIKPMIAMRISSRSNVALYASSRSFQAGAGPDFRLEMEGLQFSDIPLLSGANPGLMQQAARSFNNDFSLVRLYAMGIDAWTLANHFSEMRQMSGFRIDGNTGQLSATENCVINRKLIWSQYRQGQVVPAS</sequence>
<comment type="subcellular location">
    <subcellularLocation>
        <location evidence="8">Cell outer membrane</location>
        <topology evidence="8">Lipid-anchor</topology>
        <orientation evidence="8">Periplasmic side</orientation>
    </subcellularLocation>
</comment>
<organism evidence="11 12">
    <name type="scientific">Mixta theicola</name>
    <dbReference type="NCBI Taxonomy" id="1458355"/>
    <lineage>
        <taxon>Bacteria</taxon>
        <taxon>Pseudomonadati</taxon>
        <taxon>Pseudomonadota</taxon>
        <taxon>Gammaproteobacteria</taxon>
        <taxon>Enterobacterales</taxon>
        <taxon>Erwiniaceae</taxon>
        <taxon>Mixta</taxon>
    </lineage>
</organism>
<protein>
    <recommendedName>
        <fullName evidence="8">Penicillin-binding protein activator LpoA</fullName>
        <shortName evidence="8">PBP activator LpoA</shortName>
    </recommendedName>
</protein>
<evidence type="ECO:0000313" key="11">
    <source>
        <dbReference type="EMBL" id="PNS12374.1"/>
    </source>
</evidence>
<accession>A0A2K1QBH4</accession>
<dbReference type="CDD" id="cd06339">
    <property type="entry name" value="PBP1_YraM_LppC_lipoprotein-like"/>
    <property type="match status" value="1"/>
</dbReference>
<keyword evidence="7 8" id="KW-0449">Lipoprotein</keyword>
<dbReference type="GO" id="GO:0030234">
    <property type="term" value="F:enzyme regulator activity"/>
    <property type="evidence" value="ECO:0007669"/>
    <property type="project" value="UniProtKB-UniRule"/>
</dbReference>
<evidence type="ECO:0000256" key="3">
    <source>
        <dbReference type="ARBA" id="ARBA00022984"/>
    </source>
</evidence>
<dbReference type="RefSeq" id="WP_103059220.1">
    <property type="nucleotide sequence ID" value="NZ_BSOF01000007.1"/>
</dbReference>
<evidence type="ECO:0000256" key="2">
    <source>
        <dbReference type="ARBA" id="ARBA00022960"/>
    </source>
</evidence>
<dbReference type="Gene3D" id="1.25.40.10">
    <property type="entry name" value="Tetratricopeptide repeat domain"/>
    <property type="match status" value="1"/>
</dbReference>
<keyword evidence="2 8" id="KW-0133">Cell shape</keyword>
<feature type="region of interest" description="Disordered" evidence="9">
    <location>
        <begin position="287"/>
        <end position="370"/>
    </location>
</feature>
<feature type="compositionally biased region" description="Low complexity" evidence="9">
    <location>
        <begin position="339"/>
        <end position="353"/>
    </location>
</feature>
<gene>
    <name evidence="8" type="primary">lpoA</name>
    <name evidence="11" type="ORF">COO59_07690</name>
</gene>
<keyword evidence="5 8" id="KW-0564">Palmitate</keyword>
<dbReference type="Proteomes" id="UP000236345">
    <property type="component" value="Unassembled WGS sequence"/>
</dbReference>
<dbReference type="OrthoDB" id="6708821at2"/>
<feature type="signal peptide" evidence="10">
    <location>
        <begin position="1"/>
        <end position="25"/>
    </location>
</feature>
<keyword evidence="1 8" id="KW-0732">Signal</keyword>
<evidence type="ECO:0000256" key="4">
    <source>
        <dbReference type="ARBA" id="ARBA00023136"/>
    </source>
</evidence>
<comment type="caution">
    <text evidence="11">The sequence shown here is derived from an EMBL/GenBank/DDBJ whole genome shotgun (WGS) entry which is preliminary data.</text>
</comment>
<evidence type="ECO:0000256" key="5">
    <source>
        <dbReference type="ARBA" id="ARBA00023139"/>
    </source>
</evidence>
<dbReference type="GO" id="GO:0009252">
    <property type="term" value="P:peptidoglycan biosynthetic process"/>
    <property type="evidence" value="ECO:0007669"/>
    <property type="project" value="UniProtKB-UniRule"/>
</dbReference>
<dbReference type="Gene3D" id="1.25.40.650">
    <property type="match status" value="1"/>
</dbReference>
<feature type="chain" id="PRO_5014373230" description="Penicillin-binding protein activator LpoA" evidence="10">
    <location>
        <begin position="26"/>
        <end position="697"/>
    </location>
</feature>
<dbReference type="EMBL" id="NWUO01000004">
    <property type="protein sequence ID" value="PNS12374.1"/>
    <property type="molecule type" value="Genomic_DNA"/>
</dbReference>
<comment type="subunit">
    <text evidence="8">Interacts with PBP1a.</text>
</comment>
<keyword evidence="3 8" id="KW-0573">Peptidoglycan synthesis</keyword>
<evidence type="ECO:0000256" key="10">
    <source>
        <dbReference type="SAM" id="SignalP"/>
    </source>
</evidence>
<comment type="function">
    <text evidence="8">Regulator of peptidoglycan synthesis that is essential for the function of penicillin-binding protein 1A (PBP1a).</text>
</comment>
<dbReference type="PANTHER" id="PTHR38038">
    <property type="entry name" value="PENICILLIN-BINDING PROTEIN ACTIVATOR LPOA"/>
    <property type="match status" value="1"/>
</dbReference>
<dbReference type="GO" id="GO:0008360">
    <property type="term" value="P:regulation of cell shape"/>
    <property type="evidence" value="ECO:0007669"/>
    <property type="project" value="UniProtKB-KW"/>
</dbReference>
<keyword evidence="12" id="KW-1185">Reference proteome</keyword>
<evidence type="ECO:0000256" key="8">
    <source>
        <dbReference type="HAMAP-Rule" id="MF_01890"/>
    </source>
</evidence>
<proteinExistence type="inferred from homology"/>
<feature type="compositionally biased region" description="Polar residues" evidence="9">
    <location>
        <begin position="287"/>
        <end position="301"/>
    </location>
</feature>
<name>A0A2K1QBH4_9GAMM</name>
<dbReference type="InterPro" id="IPR011990">
    <property type="entry name" value="TPR-like_helical_dom_sf"/>
</dbReference>
<comment type="similarity">
    <text evidence="8">Belongs to the LpoA family.</text>
</comment>